<dbReference type="InterPro" id="IPR027417">
    <property type="entry name" value="P-loop_NTPase"/>
</dbReference>
<organism evidence="1 2">
    <name type="scientific">Marinirhabdus gelatinilytica</name>
    <dbReference type="NCBI Taxonomy" id="1703343"/>
    <lineage>
        <taxon>Bacteria</taxon>
        <taxon>Pseudomonadati</taxon>
        <taxon>Bacteroidota</taxon>
        <taxon>Flavobacteriia</taxon>
        <taxon>Flavobacteriales</taxon>
        <taxon>Flavobacteriaceae</taxon>
    </lineage>
</organism>
<evidence type="ECO:0000313" key="2">
    <source>
        <dbReference type="Proteomes" id="UP000255317"/>
    </source>
</evidence>
<dbReference type="SUPFAM" id="SSF52540">
    <property type="entry name" value="P-loop containing nucleoside triphosphate hydrolases"/>
    <property type="match status" value="1"/>
</dbReference>
<evidence type="ECO:0000313" key="1">
    <source>
        <dbReference type="EMBL" id="RDK88440.1"/>
    </source>
</evidence>
<keyword evidence="2" id="KW-1185">Reference proteome</keyword>
<dbReference type="Proteomes" id="UP000255317">
    <property type="component" value="Unassembled WGS sequence"/>
</dbReference>
<evidence type="ECO:0008006" key="3">
    <source>
        <dbReference type="Google" id="ProtNLM"/>
    </source>
</evidence>
<name>A0A370QK50_9FLAO</name>
<dbReference type="OrthoDB" id="9802264at2"/>
<protein>
    <recommendedName>
        <fullName evidence="3">ABC transporter family protein</fullName>
    </recommendedName>
</protein>
<dbReference type="EMBL" id="QRAO01000001">
    <property type="protein sequence ID" value="RDK88440.1"/>
    <property type="molecule type" value="Genomic_DNA"/>
</dbReference>
<comment type="caution">
    <text evidence="1">The sequence shown here is derived from an EMBL/GenBank/DDBJ whole genome shotgun (WGS) entry which is preliminary data.</text>
</comment>
<sequence length="65" mass="7590">MANKYRKSFQLKVPIKEAKAKAPEVLLLDEPFSSIYTFRKNSLRRNLFAYLKKHDISCITATPRC</sequence>
<dbReference type="AlphaFoldDB" id="A0A370QK50"/>
<gene>
    <name evidence="1" type="ORF">C8D94_101312</name>
</gene>
<accession>A0A370QK50</accession>
<proteinExistence type="predicted"/>
<reference evidence="1 2" key="1">
    <citation type="submission" date="2018-07" db="EMBL/GenBank/DDBJ databases">
        <title>Genomic Encyclopedia of Type Strains, Phase IV (KMG-IV): sequencing the most valuable type-strain genomes for metagenomic binning, comparative biology and taxonomic classification.</title>
        <authorList>
            <person name="Goeker M."/>
        </authorList>
    </citation>
    <scope>NUCLEOTIDE SEQUENCE [LARGE SCALE GENOMIC DNA]</scope>
    <source>
        <strain evidence="1 2">DSM 101478</strain>
    </source>
</reference>
<dbReference type="RefSeq" id="WP_115122145.1">
    <property type="nucleotide sequence ID" value="NZ_QRAO01000001.1"/>
</dbReference>